<dbReference type="STRING" id="1416806.CAL12_06050"/>
<feature type="signal peptide" evidence="3">
    <location>
        <begin position="1"/>
        <end position="45"/>
    </location>
</feature>
<dbReference type="SUPFAM" id="SSF54534">
    <property type="entry name" value="FKBP-like"/>
    <property type="match status" value="1"/>
</dbReference>
<evidence type="ECO:0000256" key="1">
    <source>
        <dbReference type="ARBA" id="ARBA00007656"/>
    </source>
</evidence>
<gene>
    <name evidence="5" type="ORF">CAL12_06050</name>
</gene>
<dbReference type="EMBL" id="CP021108">
    <property type="protein sequence ID" value="ARP80439.1"/>
    <property type="molecule type" value="Genomic_DNA"/>
</dbReference>
<evidence type="ECO:0000313" key="5">
    <source>
        <dbReference type="EMBL" id="ARP80439.1"/>
    </source>
</evidence>
<proteinExistence type="inferred from homology"/>
<dbReference type="SUPFAM" id="SSF109998">
    <property type="entry name" value="Triger factor/SurA peptide-binding domain-like"/>
    <property type="match status" value="1"/>
</dbReference>
<dbReference type="KEGG" id="bgv:CAL12_06050"/>
<reference evidence="5 6" key="1">
    <citation type="submission" date="2017-05" db="EMBL/GenBank/DDBJ databases">
        <title>Complete and WGS of Bordetella genogroups.</title>
        <authorList>
            <person name="Spilker T."/>
            <person name="LiPuma J."/>
        </authorList>
    </citation>
    <scope>NUCLEOTIDE SEQUENCE [LARGE SCALE GENOMIC DNA]</scope>
    <source>
        <strain evidence="5 6">AU19157</strain>
    </source>
</reference>
<comment type="similarity">
    <text evidence="1">Belongs to the PpiC/parvulin rotamase family.</text>
</comment>
<dbReference type="Proteomes" id="UP000194151">
    <property type="component" value="Chromosome"/>
</dbReference>
<dbReference type="PROSITE" id="PS50198">
    <property type="entry name" value="PPIC_PPIASE_2"/>
    <property type="match status" value="1"/>
</dbReference>
<dbReference type="PANTHER" id="PTHR47245">
    <property type="entry name" value="PEPTIDYLPROLYL ISOMERASE"/>
    <property type="match status" value="1"/>
</dbReference>
<name>A0A1W6YHG9_9BORD</name>
<dbReference type="InterPro" id="IPR000297">
    <property type="entry name" value="PPIase_PpiC"/>
</dbReference>
<protein>
    <recommendedName>
        <fullName evidence="4">PpiC domain-containing protein</fullName>
    </recommendedName>
</protein>
<keyword evidence="6" id="KW-1185">Reference proteome</keyword>
<dbReference type="InterPro" id="IPR046357">
    <property type="entry name" value="PPIase_dom_sf"/>
</dbReference>
<dbReference type="AlphaFoldDB" id="A0A1W6YHG9"/>
<dbReference type="InterPro" id="IPR050245">
    <property type="entry name" value="PrsA_foldase"/>
</dbReference>
<feature type="domain" description="PpiC" evidence="4">
    <location>
        <begin position="180"/>
        <end position="281"/>
    </location>
</feature>
<accession>A0A1W6YHG9</accession>
<keyword evidence="2" id="KW-0413">Isomerase</keyword>
<evidence type="ECO:0000256" key="3">
    <source>
        <dbReference type="SAM" id="SignalP"/>
    </source>
</evidence>
<dbReference type="GO" id="GO:0003755">
    <property type="term" value="F:peptidyl-prolyl cis-trans isomerase activity"/>
    <property type="evidence" value="ECO:0007669"/>
    <property type="project" value="UniProtKB-KW"/>
</dbReference>
<evidence type="ECO:0000313" key="6">
    <source>
        <dbReference type="Proteomes" id="UP000194151"/>
    </source>
</evidence>
<evidence type="ECO:0000259" key="4">
    <source>
        <dbReference type="PROSITE" id="PS50198"/>
    </source>
</evidence>
<dbReference type="InterPro" id="IPR027304">
    <property type="entry name" value="Trigger_fact/SurA_dom_sf"/>
</dbReference>
<dbReference type="PANTHER" id="PTHR47245:SF3">
    <property type="entry name" value="PEPTIDYL-PROLYL CIS-TRANS ISOMERASE, PPIC-TYPE-RELATED"/>
    <property type="match status" value="1"/>
</dbReference>
<keyword evidence="3" id="KW-0732">Signal</keyword>
<evidence type="ECO:0000256" key="2">
    <source>
        <dbReference type="PROSITE-ProRule" id="PRU00278"/>
    </source>
</evidence>
<dbReference type="Pfam" id="PF00639">
    <property type="entry name" value="Rotamase"/>
    <property type="match status" value="1"/>
</dbReference>
<organism evidence="5 6">
    <name type="scientific">Bordetella genomosp. 8</name>
    <dbReference type="NCBI Taxonomy" id="1416806"/>
    <lineage>
        <taxon>Bacteria</taxon>
        <taxon>Pseudomonadati</taxon>
        <taxon>Pseudomonadota</taxon>
        <taxon>Betaproteobacteria</taxon>
        <taxon>Burkholderiales</taxon>
        <taxon>Alcaligenaceae</taxon>
        <taxon>Bordetella</taxon>
    </lineage>
</organism>
<dbReference type="Gene3D" id="3.10.50.40">
    <property type="match status" value="1"/>
</dbReference>
<sequence>MPVPRIRVIVAAPRPRIDKNAMKIQNYGWLAATALCMICAGPAQAADAAKPAGRTSSASNAADGSDTTVVARMGTVEVQRGEVQAMLNALAPQARAQVKANRSLLDNMVRGRLAEKALLQQAQSQNWAQRPEVKAQIEAATREIVFRSYLASVSTVPADYPSDKELSAAYERTKSNWVEPAMYRVAQIFLAAPINDAAAVARARRQADDVARQAQGPKADFTTLMKKYSQDPGAQQGGDTGMIPLAQLLPEMRPVVATMRKGQVSAPVQSLQGFHILKLVDERPQQAATFAQVRDRLRLGMRQERQQQAAQAYLQGLLDKQSVTVDGAALGAVLDATPR</sequence>
<feature type="chain" id="PRO_5012845819" description="PpiC domain-containing protein" evidence="3">
    <location>
        <begin position="46"/>
        <end position="339"/>
    </location>
</feature>
<keyword evidence="2" id="KW-0697">Rotamase</keyword>